<evidence type="ECO:0000256" key="2">
    <source>
        <dbReference type="ARBA" id="ARBA00022690"/>
    </source>
</evidence>
<organism evidence="6">
    <name type="scientific">Oryza glumipatula</name>
    <dbReference type="NCBI Taxonomy" id="40148"/>
    <lineage>
        <taxon>Eukaryota</taxon>
        <taxon>Viridiplantae</taxon>
        <taxon>Streptophyta</taxon>
        <taxon>Embryophyta</taxon>
        <taxon>Tracheophyta</taxon>
        <taxon>Spermatophyta</taxon>
        <taxon>Magnoliopsida</taxon>
        <taxon>Liliopsida</taxon>
        <taxon>Poales</taxon>
        <taxon>Poaceae</taxon>
        <taxon>BOP clade</taxon>
        <taxon>Oryzoideae</taxon>
        <taxon>Oryzeae</taxon>
        <taxon>Oryzinae</taxon>
        <taxon>Oryza</taxon>
    </lineage>
</organism>
<evidence type="ECO:0000313" key="7">
    <source>
        <dbReference type="Proteomes" id="UP000026961"/>
    </source>
</evidence>
<accession>A0A0E0ANI6</accession>
<proteinExistence type="inferred from homology"/>
<dbReference type="Gene3D" id="2.30.39.10">
    <property type="entry name" value="Alpha-1-antitrypsin, domain 1"/>
    <property type="match status" value="1"/>
</dbReference>
<evidence type="ECO:0000256" key="4">
    <source>
        <dbReference type="ARBA" id="ARBA00049586"/>
    </source>
</evidence>
<evidence type="ECO:0000256" key="1">
    <source>
        <dbReference type="ARBA" id="ARBA00009500"/>
    </source>
</evidence>
<feature type="domain" description="Serpin" evidence="5">
    <location>
        <begin position="54"/>
        <end position="150"/>
    </location>
</feature>
<dbReference type="Gramene" id="OGLUM07G24410.1">
    <property type="protein sequence ID" value="OGLUM07G24410.1"/>
    <property type="gene ID" value="OGLUM07G24410"/>
</dbReference>
<comment type="similarity">
    <text evidence="1">Belongs to the serpin family.</text>
</comment>
<dbReference type="InterPro" id="IPR042185">
    <property type="entry name" value="Serpin_sf_2"/>
</dbReference>
<dbReference type="SUPFAM" id="SSF56574">
    <property type="entry name" value="Serpins"/>
    <property type="match status" value="1"/>
</dbReference>
<dbReference type="InterPro" id="IPR000215">
    <property type="entry name" value="Serpin_fam"/>
</dbReference>
<reference evidence="6" key="2">
    <citation type="submission" date="2018-05" db="EMBL/GenBank/DDBJ databases">
        <title>OgluRS3 (Oryza glumaepatula Reference Sequence Version 3).</title>
        <authorList>
            <person name="Zhang J."/>
            <person name="Kudrna D."/>
            <person name="Lee S."/>
            <person name="Talag J."/>
            <person name="Welchert J."/>
            <person name="Wing R.A."/>
        </authorList>
    </citation>
    <scope>NUCLEOTIDE SEQUENCE [LARGE SCALE GENOMIC DNA]</scope>
</reference>
<evidence type="ECO:0000313" key="6">
    <source>
        <dbReference type="EnsemblPlants" id="OGLUM07G24410.1"/>
    </source>
</evidence>
<keyword evidence="7" id="KW-1185">Reference proteome</keyword>
<protein>
    <recommendedName>
        <fullName evidence="5">Serpin domain-containing protein</fullName>
    </recommendedName>
</protein>
<dbReference type="PANTHER" id="PTHR11461:SF209">
    <property type="entry name" value="SERPIN-Z8-RELATED"/>
    <property type="match status" value="1"/>
</dbReference>
<dbReference type="InterPro" id="IPR042178">
    <property type="entry name" value="Serpin_sf_1"/>
</dbReference>
<keyword evidence="3" id="KW-0722">Serine protease inhibitor</keyword>
<dbReference type="AlphaFoldDB" id="A0A0E0ANI6"/>
<dbReference type="Gene3D" id="3.30.497.10">
    <property type="entry name" value="Antithrombin, subunit I, domain 2"/>
    <property type="match status" value="1"/>
</dbReference>
<evidence type="ECO:0000256" key="3">
    <source>
        <dbReference type="ARBA" id="ARBA00022900"/>
    </source>
</evidence>
<dbReference type="EnsemblPlants" id="OGLUM07G24410.1">
    <property type="protein sequence ID" value="OGLUM07G24410.1"/>
    <property type="gene ID" value="OGLUM07G24410"/>
</dbReference>
<name>A0A0E0ANI6_9ORYZ</name>
<dbReference type="HOGENOM" id="CLU_1542469_0_0_1"/>
<keyword evidence="2" id="KW-0646">Protease inhibitor</keyword>
<dbReference type="GO" id="GO:0005615">
    <property type="term" value="C:extracellular space"/>
    <property type="evidence" value="ECO:0007669"/>
    <property type="project" value="InterPro"/>
</dbReference>
<dbReference type="STRING" id="40148.A0A0E0ANI6"/>
<evidence type="ECO:0000259" key="5">
    <source>
        <dbReference type="Pfam" id="PF00079"/>
    </source>
</evidence>
<reference evidence="6" key="1">
    <citation type="submission" date="2015-04" db="UniProtKB">
        <authorList>
            <consortium name="EnsemblPlants"/>
        </authorList>
    </citation>
    <scope>IDENTIFICATION</scope>
</reference>
<dbReference type="PANTHER" id="PTHR11461">
    <property type="entry name" value="SERINE PROTEASE INHIBITOR, SERPIN"/>
    <property type="match status" value="1"/>
</dbReference>
<dbReference type="Proteomes" id="UP000026961">
    <property type="component" value="Chromosome 7"/>
</dbReference>
<dbReference type="eggNOG" id="KOG2392">
    <property type="taxonomic scope" value="Eukaryota"/>
</dbReference>
<dbReference type="Pfam" id="PF00079">
    <property type="entry name" value="Serpin"/>
    <property type="match status" value="1"/>
</dbReference>
<dbReference type="InterPro" id="IPR023796">
    <property type="entry name" value="Serpin_dom"/>
</dbReference>
<dbReference type="GO" id="GO:0004867">
    <property type="term" value="F:serine-type endopeptidase inhibitor activity"/>
    <property type="evidence" value="ECO:0007669"/>
    <property type="project" value="UniProtKB-KW"/>
</dbReference>
<comment type="function">
    <text evidence="4">Probable serine protease inhibitor.</text>
</comment>
<dbReference type="InterPro" id="IPR036186">
    <property type="entry name" value="Serpin_sf"/>
</dbReference>
<sequence>MTGEKAGSNASARVELGIHHSGGNASRHGSSDVVDLAPTTSGKGDRWIWPSVKHARNQINEWTRQVTRGLIDSLLPPGSVGPTTVIVLGNTIYLKGSWEHPFMVKNTKRKPFYCLDAGVVVHDMSYMSSSNSKQYIVVHGGFKVFKLHYSVPKLRNKHKRGRGDSNDDDLTHNP</sequence>